<protein>
    <submittedName>
        <fullName evidence="9">Serine transporter</fullName>
    </submittedName>
</protein>
<evidence type="ECO:0000256" key="6">
    <source>
        <dbReference type="ARBA" id="ARBA00022989"/>
    </source>
</evidence>
<keyword evidence="5 8" id="KW-0812">Transmembrane</keyword>
<feature type="transmembrane region" description="Helical" evidence="8">
    <location>
        <begin position="300"/>
        <end position="321"/>
    </location>
</feature>
<feature type="transmembrane region" description="Helical" evidence="8">
    <location>
        <begin position="327"/>
        <end position="346"/>
    </location>
</feature>
<name>A0A3S4JYD0_9ENTR</name>
<evidence type="ECO:0000313" key="10">
    <source>
        <dbReference type="Proteomes" id="UP000274122"/>
    </source>
</evidence>
<accession>A0A3S4JYD0</accession>
<feature type="transmembrane region" description="Helical" evidence="8">
    <location>
        <begin position="214"/>
        <end position="236"/>
    </location>
</feature>
<evidence type="ECO:0000256" key="2">
    <source>
        <dbReference type="ARBA" id="ARBA00022448"/>
    </source>
</evidence>
<evidence type="ECO:0000256" key="4">
    <source>
        <dbReference type="ARBA" id="ARBA00022519"/>
    </source>
</evidence>
<feature type="transmembrane region" description="Helical" evidence="8">
    <location>
        <begin position="5"/>
        <end position="24"/>
    </location>
</feature>
<dbReference type="PANTHER" id="PTHR35334:SF5">
    <property type="entry name" value="INNER MEMBRANE TRANSPORT PROTEIN YHJV"/>
    <property type="match status" value="1"/>
</dbReference>
<keyword evidence="3" id="KW-1003">Cell membrane</keyword>
<dbReference type="Proteomes" id="UP000274122">
    <property type="component" value="Chromosome"/>
</dbReference>
<evidence type="ECO:0000256" key="5">
    <source>
        <dbReference type="ARBA" id="ARBA00022692"/>
    </source>
</evidence>
<comment type="subcellular location">
    <subcellularLocation>
        <location evidence="1">Cell inner membrane</location>
        <topology evidence="1">Multi-pass membrane protein</topology>
    </subcellularLocation>
</comment>
<dbReference type="PANTHER" id="PTHR35334">
    <property type="entry name" value="SERINE TRANSPORTER"/>
    <property type="match status" value="1"/>
</dbReference>
<feature type="transmembrane region" description="Helical" evidence="8">
    <location>
        <begin position="170"/>
        <end position="193"/>
    </location>
</feature>
<evidence type="ECO:0000256" key="1">
    <source>
        <dbReference type="ARBA" id="ARBA00004429"/>
    </source>
</evidence>
<organism evidence="9 10">
    <name type="scientific">Cedecea lapagei</name>
    <dbReference type="NCBI Taxonomy" id="158823"/>
    <lineage>
        <taxon>Bacteria</taxon>
        <taxon>Pseudomonadati</taxon>
        <taxon>Pseudomonadota</taxon>
        <taxon>Gammaproteobacteria</taxon>
        <taxon>Enterobacterales</taxon>
        <taxon>Enterobacteriaceae</taxon>
        <taxon>Cedecea</taxon>
    </lineage>
</organism>
<feature type="transmembrane region" description="Helical" evidence="8">
    <location>
        <begin position="115"/>
        <end position="136"/>
    </location>
</feature>
<sequence>MRISYLYWPVTFFSTAFGAGIFFLPQAVGPVVLGMVPFFVFITGAMLVSLMAHYLFFKFISFHPDKDYLAASSKFIGRRSASVICALFIVSMMIIVLINFIALVNVVSSFLSESLIVRFFVSLLLSSALSVIWLLFNNEVEKLISRIALLSIISVAGVAVFFFFQPVREQLINLPAICSFNSLALLPVFLFTFNFTPCIQRFTKSSENPEARKLIAGKIIIFAFILIFVLAVSRLLTPQDIDIINHRNIDALSYTANLSGNQAVWFGAALLLSLLTAGAYTGTLTGVIDGIDSFGALNRRAILSCNIFICTVFGTANPSIVKIIANGSMPVIVTTVFFIPSVYFIIKGCMLMKIVGTLVLLSGCAVIVTLFI</sequence>
<feature type="transmembrane region" description="Helical" evidence="8">
    <location>
        <begin position="263"/>
        <end position="288"/>
    </location>
</feature>
<evidence type="ECO:0000256" key="3">
    <source>
        <dbReference type="ARBA" id="ARBA00022475"/>
    </source>
</evidence>
<evidence type="ECO:0000256" key="7">
    <source>
        <dbReference type="ARBA" id="ARBA00023136"/>
    </source>
</evidence>
<dbReference type="GO" id="GO:0003333">
    <property type="term" value="P:amino acid transmembrane transport"/>
    <property type="evidence" value="ECO:0007669"/>
    <property type="project" value="InterPro"/>
</dbReference>
<evidence type="ECO:0000313" key="9">
    <source>
        <dbReference type="EMBL" id="VEB96449.1"/>
    </source>
</evidence>
<keyword evidence="6 8" id="KW-1133">Transmembrane helix</keyword>
<evidence type="ECO:0000256" key="8">
    <source>
        <dbReference type="SAM" id="Phobius"/>
    </source>
</evidence>
<dbReference type="InterPro" id="IPR018227">
    <property type="entry name" value="Amino_acid_transport_2"/>
</dbReference>
<dbReference type="GO" id="GO:0005886">
    <property type="term" value="C:plasma membrane"/>
    <property type="evidence" value="ECO:0007669"/>
    <property type="project" value="UniProtKB-SubCell"/>
</dbReference>
<proteinExistence type="predicted"/>
<keyword evidence="4" id="KW-0997">Cell inner membrane</keyword>
<dbReference type="KEGG" id="clap:NCTC11466_01612"/>
<dbReference type="OrthoDB" id="6637999at2"/>
<dbReference type="EMBL" id="LR134201">
    <property type="protein sequence ID" value="VEB96449.1"/>
    <property type="molecule type" value="Genomic_DNA"/>
</dbReference>
<keyword evidence="2" id="KW-0813">Transport</keyword>
<dbReference type="RefSeq" id="WP_126355742.1">
    <property type="nucleotide sequence ID" value="NZ_LR134201.1"/>
</dbReference>
<dbReference type="AlphaFoldDB" id="A0A3S4JYD0"/>
<reference evidence="9 10" key="1">
    <citation type="submission" date="2018-12" db="EMBL/GenBank/DDBJ databases">
        <authorList>
            <consortium name="Pathogen Informatics"/>
        </authorList>
    </citation>
    <scope>NUCLEOTIDE SEQUENCE [LARGE SCALE GENOMIC DNA]</scope>
    <source>
        <strain evidence="9 10">NCTC11466</strain>
    </source>
</reference>
<keyword evidence="10" id="KW-1185">Reference proteome</keyword>
<keyword evidence="7 8" id="KW-0472">Membrane</keyword>
<feature type="transmembrane region" description="Helical" evidence="8">
    <location>
        <begin position="353"/>
        <end position="371"/>
    </location>
</feature>
<feature type="transmembrane region" description="Helical" evidence="8">
    <location>
        <begin position="143"/>
        <end position="164"/>
    </location>
</feature>
<feature type="transmembrane region" description="Helical" evidence="8">
    <location>
        <begin position="81"/>
        <end position="103"/>
    </location>
</feature>
<feature type="transmembrane region" description="Helical" evidence="8">
    <location>
        <begin position="36"/>
        <end position="60"/>
    </location>
</feature>
<gene>
    <name evidence="9" type="primary">sdaC_2</name>
    <name evidence="9" type="ORF">NCTC11466_01612</name>
</gene>